<dbReference type="InterPro" id="IPR006224">
    <property type="entry name" value="PsdUridine_synth_RluA-like_CS"/>
</dbReference>
<sequence length="336" mass="37291">MTSPITLPVRETDGDVRLDRFLRRKFTTLTQGRIEQMIRKGQIRIDGVRAKKAGERLSPGMDVTAPQEIVIPDKKNDGVVRVRLSPEDERWLRDMVIHEDDDVIVLNKPAGIAVQGGTGMTRHLDKMMEIFAEDADSKPRLCHRLDKDTSGVLIFGRNPAATAFLSKAFAGRKTTKVYWAVCLGTPHPLSGEVRGWMIKAGSSRNPDLELMRRAAHGEPDAVFAITDYHVISNAGTKASWVALKPVTGRTHQLRFHMAEMGYAIAGDGKYTCDREPIGGLSPQLHLHARAIRIPHPRGGVLNVTADLPAHMVQAFDALGFEEIEGRDPFEHFRVDA</sequence>
<dbReference type="SUPFAM" id="SSF55174">
    <property type="entry name" value="Alpha-L RNA-binding motif"/>
    <property type="match status" value="1"/>
</dbReference>
<evidence type="ECO:0000256" key="3">
    <source>
        <dbReference type="PROSITE-ProRule" id="PRU00182"/>
    </source>
</evidence>
<dbReference type="InterPro" id="IPR002942">
    <property type="entry name" value="S4_RNA-bd"/>
</dbReference>
<evidence type="ECO:0000256" key="1">
    <source>
        <dbReference type="ARBA" id="ARBA00010876"/>
    </source>
</evidence>
<dbReference type="Proteomes" id="UP000245086">
    <property type="component" value="Unassembled WGS sequence"/>
</dbReference>
<reference evidence="5 6" key="1">
    <citation type="journal article" date="2018" name="Genome Announc.">
        <title>Draft Genome Sequence of "Candidatus Phycosocius bacilliformis," an Alphaproteobacterial Ectosymbiont of the Hydrocarbon-Producing Green Alga Botryococcus braunii.</title>
        <authorList>
            <person name="Tanabe Y."/>
            <person name="Yamaguchi H."/>
            <person name="Watanabe M.M."/>
        </authorList>
    </citation>
    <scope>NUCLEOTIDE SEQUENCE [LARGE SCALE GENOMIC DNA]</scope>
    <source>
        <strain evidence="5 6">BOTRYCO-2</strain>
    </source>
</reference>
<comment type="caution">
    <text evidence="5">The sequence shown here is derived from an EMBL/GenBank/DDBJ whole genome shotgun (WGS) entry which is preliminary data.</text>
</comment>
<comment type="similarity">
    <text evidence="1">Belongs to the pseudouridine synthase RluA family.</text>
</comment>
<dbReference type="AlphaFoldDB" id="A0A2P2EBP0"/>
<dbReference type="SMART" id="SM00363">
    <property type="entry name" value="S4"/>
    <property type="match status" value="1"/>
</dbReference>
<dbReference type="InterPro" id="IPR020103">
    <property type="entry name" value="PsdUridine_synth_cat_dom_sf"/>
</dbReference>
<organism evidence="5 6">
    <name type="scientific">Candidatus Phycosocius bacilliformis</name>
    <dbReference type="NCBI Taxonomy" id="1445552"/>
    <lineage>
        <taxon>Bacteria</taxon>
        <taxon>Pseudomonadati</taxon>
        <taxon>Pseudomonadota</taxon>
        <taxon>Alphaproteobacteria</taxon>
        <taxon>Caulobacterales</taxon>
        <taxon>Caulobacterales incertae sedis</taxon>
        <taxon>Candidatus Phycosocius</taxon>
    </lineage>
</organism>
<proteinExistence type="inferred from homology"/>
<name>A0A2P2EBP0_9PROT</name>
<dbReference type="EMBL" id="BFBR01000006">
    <property type="protein sequence ID" value="GBF58486.1"/>
    <property type="molecule type" value="Genomic_DNA"/>
</dbReference>
<dbReference type="PROSITE" id="PS01129">
    <property type="entry name" value="PSI_RLU"/>
    <property type="match status" value="1"/>
</dbReference>
<feature type="domain" description="RNA-binding S4" evidence="4">
    <location>
        <begin position="16"/>
        <end position="75"/>
    </location>
</feature>
<dbReference type="EC" id="5.4.99.24" evidence="5"/>
<dbReference type="InterPro" id="IPR006145">
    <property type="entry name" value="PsdUridine_synth_RsuA/RluA"/>
</dbReference>
<evidence type="ECO:0000313" key="6">
    <source>
        <dbReference type="Proteomes" id="UP000245086"/>
    </source>
</evidence>
<dbReference type="GO" id="GO:0160141">
    <property type="term" value="F:23S rRNA pseudouridine(955/2504/2580) synthase activity"/>
    <property type="evidence" value="ECO:0007669"/>
    <property type="project" value="UniProtKB-EC"/>
</dbReference>
<dbReference type="CDD" id="cd02869">
    <property type="entry name" value="PseudoU_synth_RluA_like"/>
    <property type="match status" value="1"/>
</dbReference>
<dbReference type="Gene3D" id="3.10.290.10">
    <property type="entry name" value="RNA-binding S4 domain"/>
    <property type="match status" value="1"/>
</dbReference>
<evidence type="ECO:0000313" key="5">
    <source>
        <dbReference type="EMBL" id="GBF58486.1"/>
    </source>
</evidence>
<dbReference type="PANTHER" id="PTHR21600">
    <property type="entry name" value="MITOCHONDRIAL RNA PSEUDOURIDINE SYNTHASE"/>
    <property type="match status" value="1"/>
</dbReference>
<keyword evidence="2 5" id="KW-0413">Isomerase</keyword>
<evidence type="ECO:0000259" key="4">
    <source>
        <dbReference type="SMART" id="SM00363"/>
    </source>
</evidence>
<dbReference type="Pfam" id="PF01479">
    <property type="entry name" value="S4"/>
    <property type="match status" value="1"/>
</dbReference>
<dbReference type="GO" id="GO:0000455">
    <property type="term" value="P:enzyme-directed rRNA pseudouridine synthesis"/>
    <property type="evidence" value="ECO:0007669"/>
    <property type="project" value="TreeGrafter"/>
</dbReference>
<keyword evidence="6" id="KW-1185">Reference proteome</keyword>
<dbReference type="Gene3D" id="3.30.2350.10">
    <property type="entry name" value="Pseudouridine synthase"/>
    <property type="match status" value="1"/>
</dbReference>
<dbReference type="RefSeq" id="WP_108985344.1">
    <property type="nucleotide sequence ID" value="NZ_BFBR01000006.1"/>
</dbReference>
<dbReference type="GO" id="GO:0003723">
    <property type="term" value="F:RNA binding"/>
    <property type="evidence" value="ECO:0007669"/>
    <property type="project" value="UniProtKB-KW"/>
</dbReference>
<gene>
    <name evidence="5" type="primary">rluC_1</name>
    <name evidence="5" type="ORF">PbB2_02172</name>
</gene>
<dbReference type="Pfam" id="PF00849">
    <property type="entry name" value="PseudoU_synth_2"/>
    <property type="match status" value="1"/>
</dbReference>
<keyword evidence="3" id="KW-0694">RNA-binding</keyword>
<dbReference type="SUPFAM" id="SSF55120">
    <property type="entry name" value="Pseudouridine synthase"/>
    <property type="match status" value="1"/>
</dbReference>
<dbReference type="OrthoDB" id="9807829at2"/>
<dbReference type="PROSITE" id="PS50889">
    <property type="entry name" value="S4"/>
    <property type="match status" value="1"/>
</dbReference>
<dbReference type="InterPro" id="IPR050188">
    <property type="entry name" value="RluA_PseudoU_synthase"/>
</dbReference>
<dbReference type="PANTHER" id="PTHR21600:SF44">
    <property type="entry name" value="RIBOSOMAL LARGE SUBUNIT PSEUDOURIDINE SYNTHASE D"/>
    <property type="match status" value="1"/>
</dbReference>
<dbReference type="CDD" id="cd00165">
    <property type="entry name" value="S4"/>
    <property type="match status" value="1"/>
</dbReference>
<protein>
    <submittedName>
        <fullName evidence="5">Ribosomal large subunit pseudouridine synthase C</fullName>
        <ecNumber evidence="5">5.4.99.24</ecNumber>
    </submittedName>
</protein>
<accession>A0A2P2EBP0</accession>
<evidence type="ECO:0000256" key="2">
    <source>
        <dbReference type="ARBA" id="ARBA00023235"/>
    </source>
</evidence>
<dbReference type="InterPro" id="IPR036986">
    <property type="entry name" value="S4_RNA-bd_sf"/>
</dbReference>